<feature type="compositionally biased region" description="Low complexity" evidence="1">
    <location>
        <begin position="408"/>
        <end position="426"/>
    </location>
</feature>
<name>A0ABW7GVN3_9BURK</name>
<sequence length="612" mass="63286">MPTPHRWPAARSLRGPRALNQGAAAPARLAAASALPRPPAEDEETAAAPPDASPDAQPSAPLATAPAAAAAAQRLDGALGLIRLGPALLAVPIAALREVAACPATLQAVALDTPGLVGALPLRQQQVPVLDLGPRMGQPAQLPSRGKVVVILTWQGQRLGLLVDDVCGMASVKPGQVQPIGPDTHDANDRGGPAPCLAAALVSLADGGCASLLNLPALARLPGLPWVSDSLAALRAATRSTEADGEGGRISLLLFDAEPMPLAIEAMSVFTTVPEAEVRANALTSELCSGVIDHQGRQVPVLDTLQALGLGRQAPATRVSCLLLSDGQGGMVALRLDRVRDITAVPRNSIAPMPEMAVLDAGMFSGVYRCPERGQHLVIEPAGLFAHPWIQGLAKTAQIGSAAPGQRPPAGLGLPGSLASAGRAAPGKPPGSALAASQQDSFLLFSAGQPYACRLKLISEIIRYPGKMVSLEGRGELLGLHMHQGRAVPMLCLSRILGHAAPTDIEQVRVLLVERSGQMLGLAVQSISAIETAAWHHQPTRRAGADEASAVQLGELIEVPTADGQGRHTVQVLDLDSWLEQMTRPGAAADLRQRLAQSTLECGIRTAGCDVI</sequence>
<feature type="compositionally biased region" description="Low complexity" evidence="1">
    <location>
        <begin position="46"/>
        <end position="65"/>
    </location>
</feature>
<feature type="compositionally biased region" description="Low complexity" evidence="1">
    <location>
        <begin position="16"/>
        <end position="35"/>
    </location>
</feature>
<feature type="domain" description="CheW-like" evidence="2">
    <location>
        <begin position="438"/>
        <end position="584"/>
    </location>
</feature>
<evidence type="ECO:0000259" key="2">
    <source>
        <dbReference type="PROSITE" id="PS50851"/>
    </source>
</evidence>
<dbReference type="Proteomes" id="UP001606303">
    <property type="component" value="Unassembled WGS sequence"/>
</dbReference>
<feature type="domain" description="CheW-like" evidence="2">
    <location>
        <begin position="249"/>
        <end position="390"/>
    </location>
</feature>
<dbReference type="Gene3D" id="2.30.30.40">
    <property type="entry name" value="SH3 Domains"/>
    <property type="match status" value="2"/>
</dbReference>
<protein>
    <submittedName>
        <fullName evidence="3">Chemotaxis protein CheW</fullName>
    </submittedName>
</protein>
<dbReference type="InterPro" id="IPR002545">
    <property type="entry name" value="CheW-lke_dom"/>
</dbReference>
<feature type="region of interest" description="Disordered" evidence="1">
    <location>
        <begin position="1"/>
        <end position="65"/>
    </location>
</feature>
<proteinExistence type="predicted"/>
<dbReference type="PANTHER" id="PTHR22617:SF23">
    <property type="entry name" value="CHEMOTAXIS PROTEIN CHEW"/>
    <property type="match status" value="1"/>
</dbReference>
<accession>A0ABW7GVN3</accession>
<dbReference type="InterPro" id="IPR039315">
    <property type="entry name" value="CheW"/>
</dbReference>
<keyword evidence="4" id="KW-1185">Reference proteome</keyword>
<dbReference type="RefSeq" id="WP_394382004.1">
    <property type="nucleotide sequence ID" value="NZ_JBIGIB010000001.1"/>
</dbReference>
<gene>
    <name evidence="3" type="ORF">ACG01O_05190</name>
</gene>
<dbReference type="Pfam" id="PF01584">
    <property type="entry name" value="CheW"/>
    <property type="match status" value="3"/>
</dbReference>
<comment type="caution">
    <text evidence="3">The sequence shown here is derived from an EMBL/GenBank/DDBJ whole genome shotgun (WGS) entry which is preliminary data.</text>
</comment>
<feature type="domain" description="CheW-like" evidence="2">
    <location>
        <begin position="76"/>
        <end position="224"/>
    </location>
</feature>
<dbReference type="SUPFAM" id="SSF50341">
    <property type="entry name" value="CheW-like"/>
    <property type="match status" value="3"/>
</dbReference>
<evidence type="ECO:0000313" key="4">
    <source>
        <dbReference type="Proteomes" id="UP001606303"/>
    </source>
</evidence>
<organism evidence="3 4">
    <name type="scientific">Pelomonas baiyunensis</name>
    <dbReference type="NCBI Taxonomy" id="3299026"/>
    <lineage>
        <taxon>Bacteria</taxon>
        <taxon>Pseudomonadati</taxon>
        <taxon>Pseudomonadota</taxon>
        <taxon>Betaproteobacteria</taxon>
        <taxon>Burkholderiales</taxon>
        <taxon>Sphaerotilaceae</taxon>
        <taxon>Roseateles</taxon>
    </lineage>
</organism>
<feature type="region of interest" description="Disordered" evidence="1">
    <location>
        <begin position="400"/>
        <end position="432"/>
    </location>
</feature>
<dbReference type="PROSITE" id="PS50851">
    <property type="entry name" value="CHEW"/>
    <property type="match status" value="3"/>
</dbReference>
<dbReference type="PANTHER" id="PTHR22617">
    <property type="entry name" value="CHEMOTAXIS SENSOR HISTIDINE KINASE-RELATED"/>
    <property type="match status" value="1"/>
</dbReference>
<evidence type="ECO:0000256" key="1">
    <source>
        <dbReference type="SAM" id="MobiDB-lite"/>
    </source>
</evidence>
<dbReference type="SMART" id="SM00260">
    <property type="entry name" value="CheW"/>
    <property type="match status" value="3"/>
</dbReference>
<dbReference type="EMBL" id="JBIGIB010000001">
    <property type="protein sequence ID" value="MFG6465995.1"/>
    <property type="molecule type" value="Genomic_DNA"/>
</dbReference>
<evidence type="ECO:0000313" key="3">
    <source>
        <dbReference type="EMBL" id="MFG6465995.1"/>
    </source>
</evidence>
<reference evidence="3 4" key="1">
    <citation type="submission" date="2024-08" db="EMBL/GenBank/DDBJ databases">
        <authorList>
            <person name="Lu H."/>
        </authorList>
    </citation>
    <scope>NUCLEOTIDE SEQUENCE [LARGE SCALE GENOMIC DNA]</scope>
    <source>
        <strain evidence="3 4">BYS87W</strain>
    </source>
</reference>
<dbReference type="Gene3D" id="2.40.50.180">
    <property type="entry name" value="CheA-289, Domain 4"/>
    <property type="match status" value="3"/>
</dbReference>
<dbReference type="InterPro" id="IPR036061">
    <property type="entry name" value="CheW-like_dom_sf"/>
</dbReference>